<feature type="chain" id="PRO_5011643594" evidence="2">
    <location>
        <begin position="27"/>
        <end position="106"/>
    </location>
</feature>
<evidence type="ECO:0000256" key="2">
    <source>
        <dbReference type="SAM" id="SignalP"/>
    </source>
</evidence>
<organism evidence="3 4">
    <name type="scientific">Mucilaginibacter pineti</name>
    <dbReference type="NCBI Taxonomy" id="1391627"/>
    <lineage>
        <taxon>Bacteria</taxon>
        <taxon>Pseudomonadati</taxon>
        <taxon>Bacteroidota</taxon>
        <taxon>Sphingobacteriia</taxon>
        <taxon>Sphingobacteriales</taxon>
        <taxon>Sphingobacteriaceae</taxon>
        <taxon>Mucilaginibacter</taxon>
    </lineage>
</organism>
<dbReference type="RefSeq" id="WP_091155552.1">
    <property type="nucleotide sequence ID" value="NZ_FNAI01000018.1"/>
</dbReference>
<reference evidence="3 4" key="1">
    <citation type="submission" date="2016-10" db="EMBL/GenBank/DDBJ databases">
        <authorList>
            <person name="de Groot N.N."/>
        </authorList>
    </citation>
    <scope>NUCLEOTIDE SEQUENCE [LARGE SCALE GENOMIC DNA]</scope>
    <source>
        <strain evidence="3 4">47C3B</strain>
    </source>
</reference>
<dbReference type="STRING" id="1391627.SAMN05216464_11877"/>
<feature type="compositionally biased region" description="Polar residues" evidence="1">
    <location>
        <begin position="72"/>
        <end position="88"/>
    </location>
</feature>
<dbReference type="AlphaFoldDB" id="A0A1G7L8P6"/>
<keyword evidence="4" id="KW-1185">Reference proteome</keyword>
<proteinExistence type="predicted"/>
<name>A0A1G7L8P6_9SPHI</name>
<feature type="region of interest" description="Disordered" evidence="1">
    <location>
        <begin position="72"/>
        <end position="106"/>
    </location>
</feature>
<feature type="signal peptide" evidence="2">
    <location>
        <begin position="1"/>
        <end position="26"/>
    </location>
</feature>
<dbReference type="Proteomes" id="UP000199072">
    <property type="component" value="Unassembled WGS sequence"/>
</dbReference>
<evidence type="ECO:0000256" key="1">
    <source>
        <dbReference type="SAM" id="MobiDB-lite"/>
    </source>
</evidence>
<dbReference type="OrthoDB" id="768196at2"/>
<sequence length="106" mass="11107">MKNFKQIALGLMVGAMAIGFSSFTNAHKATSTTARYYNQRADHNASTSPADFVFIDNDVDLCSSSTTKQCSAQWSTTNVPGEGQTPTDAGSPSLVSGSSTSGIFTN</sequence>
<evidence type="ECO:0000313" key="3">
    <source>
        <dbReference type="EMBL" id="SDF45795.1"/>
    </source>
</evidence>
<feature type="compositionally biased region" description="Low complexity" evidence="1">
    <location>
        <begin position="90"/>
        <end position="106"/>
    </location>
</feature>
<dbReference type="EMBL" id="FNAI01000018">
    <property type="protein sequence ID" value="SDF45795.1"/>
    <property type="molecule type" value="Genomic_DNA"/>
</dbReference>
<keyword evidence="2" id="KW-0732">Signal</keyword>
<accession>A0A1G7L8P6</accession>
<gene>
    <name evidence="3" type="ORF">SAMN05216464_11877</name>
</gene>
<protein>
    <submittedName>
        <fullName evidence="3">Uncharacterized protein</fullName>
    </submittedName>
</protein>
<evidence type="ECO:0000313" key="4">
    <source>
        <dbReference type="Proteomes" id="UP000199072"/>
    </source>
</evidence>